<protein>
    <recommendedName>
        <fullName evidence="1">AAA+ ATPase domain-containing protein</fullName>
    </recommendedName>
</protein>
<dbReference type="PANTHER" id="PTHR43581">
    <property type="entry name" value="ATP/GTP PHOSPHATASE"/>
    <property type="match status" value="1"/>
</dbReference>
<dbReference type="EMBL" id="JXSQ01000025">
    <property type="protein sequence ID" value="KIP51697.1"/>
    <property type="molecule type" value="Genomic_DNA"/>
</dbReference>
<dbReference type="Pfam" id="PF13304">
    <property type="entry name" value="AAA_21"/>
    <property type="match status" value="1"/>
</dbReference>
<gene>
    <name evidence="2" type="ORF">SD72_13880</name>
</gene>
<dbReference type="PANTHER" id="PTHR43581:SF4">
    <property type="entry name" value="ATP_GTP PHOSPHATASE"/>
    <property type="match status" value="1"/>
</dbReference>
<dbReference type="GO" id="GO:0005524">
    <property type="term" value="F:ATP binding"/>
    <property type="evidence" value="ECO:0007669"/>
    <property type="project" value="InterPro"/>
</dbReference>
<feature type="domain" description="AAA+ ATPase" evidence="1">
    <location>
        <begin position="162"/>
        <end position="430"/>
    </location>
</feature>
<dbReference type="Proteomes" id="UP000032120">
    <property type="component" value="Unassembled WGS sequence"/>
</dbReference>
<organism evidence="2 3">
    <name type="scientific">Leucobacter komagatae</name>
    <dbReference type="NCBI Taxonomy" id="55969"/>
    <lineage>
        <taxon>Bacteria</taxon>
        <taxon>Bacillati</taxon>
        <taxon>Actinomycetota</taxon>
        <taxon>Actinomycetes</taxon>
        <taxon>Micrococcales</taxon>
        <taxon>Microbacteriaceae</taxon>
        <taxon>Leucobacter</taxon>
    </lineage>
</organism>
<dbReference type="InterPro" id="IPR051396">
    <property type="entry name" value="Bact_Antivir_Def_Nuclease"/>
</dbReference>
<dbReference type="SMART" id="SM00382">
    <property type="entry name" value="AAA"/>
    <property type="match status" value="1"/>
</dbReference>
<comment type="caution">
    <text evidence="2">The sequence shown here is derived from an EMBL/GenBank/DDBJ whole genome shotgun (WGS) entry which is preliminary data.</text>
</comment>
<dbReference type="Gene3D" id="3.40.50.300">
    <property type="entry name" value="P-loop containing nucleotide triphosphate hydrolases"/>
    <property type="match status" value="1"/>
</dbReference>
<evidence type="ECO:0000313" key="2">
    <source>
        <dbReference type="EMBL" id="KIP51697.1"/>
    </source>
</evidence>
<proteinExistence type="predicted"/>
<reference evidence="2 3" key="1">
    <citation type="submission" date="2015-01" db="EMBL/GenBank/DDBJ databases">
        <title>Draft genome sequence of Leucobacter komagatae strain VKM ST2845.</title>
        <authorList>
            <person name="Karlyshev A.V."/>
            <person name="Kudryashova E.B."/>
        </authorList>
    </citation>
    <scope>NUCLEOTIDE SEQUENCE [LARGE SCALE GENOMIC DNA]</scope>
    <source>
        <strain evidence="2 3">VKM ST2845</strain>
    </source>
</reference>
<dbReference type="AlphaFoldDB" id="A0A0D0IKR4"/>
<sequence>MPVEWNDWWDFKNLYIAQYFALDGREVKLGHVKIQDPTGKPQTDLTHPLKGDYSAKALPSALVSLGQTDNYYEALAGLPEHERTEFCQALRDAVFDPSRLVANRTKSAVRRSLLRAVSLSSVQGEYRRILHNEGGASFYRIKYNQNEFATEFLVDPDLKPRTNLHTVIGRNGVGKTTLLRNITRLLATGDKSDPQQSLQVFDGDGKSEDVLAGVLYVSWSAFDHFDADKDWKFESGISYSKVGLSGIKQSTPDGQLIRPPVIGMGQSKSQLVENSEHEAPVDSFIRSFLLVIERQRVQLWKEALAALESDPVFRRLRILRELDAILDDVSESEENQIPREALSTAFHRLSDGHKVVLLTITYIAATLAERSLVVLDEPEAHLHPPLLGSLMRSLNELLIKKNAVAIVATHSPVVLQEVPRTNVKKLLRGRKGLQASAPSIETFGEDTGALTYDVFGLEVSESGFYKTLNELASRFESFDEALEELGGHLGVMGRSVLRSLIAANHPDEEA</sequence>
<accession>A0A0D0IKR4</accession>
<dbReference type="InterPro" id="IPR027417">
    <property type="entry name" value="P-loop_NTPase"/>
</dbReference>
<evidence type="ECO:0000259" key="1">
    <source>
        <dbReference type="SMART" id="SM00382"/>
    </source>
</evidence>
<dbReference type="InterPro" id="IPR003593">
    <property type="entry name" value="AAA+_ATPase"/>
</dbReference>
<name>A0A0D0IKR4_9MICO</name>
<keyword evidence="3" id="KW-1185">Reference proteome</keyword>
<dbReference type="InterPro" id="IPR003959">
    <property type="entry name" value="ATPase_AAA_core"/>
</dbReference>
<evidence type="ECO:0000313" key="3">
    <source>
        <dbReference type="Proteomes" id="UP000032120"/>
    </source>
</evidence>
<dbReference type="SUPFAM" id="SSF52540">
    <property type="entry name" value="P-loop containing nucleoside triphosphate hydrolases"/>
    <property type="match status" value="1"/>
</dbReference>
<dbReference type="GO" id="GO:0016887">
    <property type="term" value="F:ATP hydrolysis activity"/>
    <property type="evidence" value="ECO:0007669"/>
    <property type="project" value="InterPro"/>
</dbReference>